<dbReference type="SMART" id="SM00530">
    <property type="entry name" value="HTH_XRE"/>
    <property type="match status" value="1"/>
</dbReference>
<dbReference type="PROSITE" id="PS50943">
    <property type="entry name" value="HTH_CROC1"/>
    <property type="match status" value="1"/>
</dbReference>
<gene>
    <name evidence="2" type="ORF">ACFFVF_21090</name>
</gene>
<dbReference type="SUPFAM" id="SSF47413">
    <property type="entry name" value="lambda repressor-like DNA-binding domains"/>
    <property type="match status" value="1"/>
</dbReference>
<reference evidence="2 3" key="1">
    <citation type="submission" date="2024-09" db="EMBL/GenBank/DDBJ databases">
        <authorList>
            <person name="Sun Q."/>
            <person name="Mori K."/>
        </authorList>
    </citation>
    <scope>NUCLEOTIDE SEQUENCE [LARGE SCALE GENOMIC DNA]</scope>
    <source>
        <strain evidence="2 3">CECT 7955</strain>
    </source>
</reference>
<dbReference type="Pfam" id="PF01381">
    <property type="entry name" value="HTH_3"/>
    <property type="match status" value="1"/>
</dbReference>
<dbReference type="InterPro" id="IPR010982">
    <property type="entry name" value="Lambda_DNA-bd_dom_sf"/>
</dbReference>
<feature type="domain" description="HTH cro/C1-type" evidence="1">
    <location>
        <begin position="19"/>
        <end position="63"/>
    </location>
</feature>
<sequence>MENYISENISYLVTRMRSSQDELGAIFDLKRGTINTYISKKAQPKIDTIQRICEYFDITIDAFINTSLEETKSGKFVKNDIATNVATNIDVVAKEIEIRDELIAFYKEKVESYEKEKNTLEIITRIENKLDTSLETNKTLFSEIEEYFELMKLKENLEKAKNIETHHKSKK</sequence>
<evidence type="ECO:0000259" key="1">
    <source>
        <dbReference type="PROSITE" id="PS50943"/>
    </source>
</evidence>
<comment type="caution">
    <text evidence="2">The sequence shown here is derived from an EMBL/GenBank/DDBJ whole genome shotgun (WGS) entry which is preliminary data.</text>
</comment>
<dbReference type="RefSeq" id="WP_236452856.1">
    <property type="nucleotide sequence ID" value="NZ_CBCSGE010000039.1"/>
</dbReference>
<organism evidence="2 3">
    <name type="scientific">Flavobacterium jumunjinense</name>
    <dbReference type="NCBI Taxonomy" id="998845"/>
    <lineage>
        <taxon>Bacteria</taxon>
        <taxon>Pseudomonadati</taxon>
        <taxon>Bacteroidota</taxon>
        <taxon>Flavobacteriia</taxon>
        <taxon>Flavobacteriales</taxon>
        <taxon>Flavobacteriaceae</taxon>
        <taxon>Flavobacterium</taxon>
    </lineage>
</organism>
<dbReference type="EMBL" id="JBHMEY010000100">
    <property type="protein sequence ID" value="MFB9099013.1"/>
    <property type="molecule type" value="Genomic_DNA"/>
</dbReference>
<dbReference type="Proteomes" id="UP001589607">
    <property type="component" value="Unassembled WGS sequence"/>
</dbReference>
<evidence type="ECO:0000313" key="2">
    <source>
        <dbReference type="EMBL" id="MFB9099013.1"/>
    </source>
</evidence>
<dbReference type="Gene3D" id="1.10.260.40">
    <property type="entry name" value="lambda repressor-like DNA-binding domains"/>
    <property type="match status" value="1"/>
</dbReference>
<protein>
    <submittedName>
        <fullName evidence="2">Helix-turn-helix domain-containing protein</fullName>
    </submittedName>
</protein>
<accession>A0ABV5GUE4</accession>
<dbReference type="InterPro" id="IPR001387">
    <property type="entry name" value="Cro/C1-type_HTH"/>
</dbReference>
<name>A0ABV5GUE4_9FLAO</name>
<evidence type="ECO:0000313" key="3">
    <source>
        <dbReference type="Proteomes" id="UP001589607"/>
    </source>
</evidence>
<proteinExistence type="predicted"/>
<keyword evidence="3" id="KW-1185">Reference proteome</keyword>